<dbReference type="RefSeq" id="WP_083544910.1">
    <property type="nucleotide sequence ID" value="NZ_FQVQ01000012.1"/>
</dbReference>
<evidence type="ECO:0000256" key="1">
    <source>
        <dbReference type="ARBA" id="ARBA00007274"/>
    </source>
</evidence>
<dbReference type="Gene3D" id="2.160.10.10">
    <property type="entry name" value="Hexapeptide repeat proteins"/>
    <property type="match status" value="1"/>
</dbReference>
<name>A0A1M5CQJ0_9FLAO</name>
<sequence length="222" mass="24155">MEKVIIIGGKSSATLIADYIYDAQHKYGMPIECIGFAYNDLPVGTDINGFPVLSRVEDVYDNYKDDPQVKFIFQSYNIQSMQETIDYKDSLGIPLDRYCTFIHPSCMIARSATIGVGTIILAHSVVNPKAKVGQFNSFMSGVTIGHDAVVGNYNLVATQAIVANVIMGDRNFIGINATTNNKITIGDDCMIGMASNVVKDVPSGTKCFGNPAKPVDTPKRLR</sequence>
<feature type="binding site" evidence="3">
    <location>
        <position position="175"/>
    </location>
    <ligand>
        <name>acetyl-CoA</name>
        <dbReference type="ChEBI" id="CHEBI:57288"/>
    </ligand>
</feature>
<dbReference type="STRING" id="1124188.SAMN05444377_11299"/>
<keyword evidence="4" id="KW-0012">Acyltransferase</keyword>
<reference evidence="4 5" key="1">
    <citation type="submission" date="2016-11" db="EMBL/GenBank/DDBJ databases">
        <authorList>
            <person name="Jaros S."/>
            <person name="Januszkiewicz K."/>
            <person name="Wedrychowicz H."/>
        </authorList>
    </citation>
    <scope>NUCLEOTIDE SEQUENCE [LARGE SCALE GENOMIC DNA]</scope>
    <source>
        <strain evidence="4 5">DSM 25660</strain>
    </source>
</reference>
<accession>A0A1M5CQJ0</accession>
<dbReference type="InterPro" id="IPR050179">
    <property type="entry name" value="Trans_hexapeptide_repeat"/>
</dbReference>
<feature type="active site" description="Proton acceptor" evidence="2">
    <location>
        <position position="146"/>
    </location>
</feature>
<proteinExistence type="inferred from homology"/>
<evidence type="ECO:0000313" key="4">
    <source>
        <dbReference type="EMBL" id="SHF57020.1"/>
    </source>
</evidence>
<dbReference type="GO" id="GO:0016746">
    <property type="term" value="F:acyltransferase activity"/>
    <property type="evidence" value="ECO:0007669"/>
    <property type="project" value="UniProtKB-KW"/>
</dbReference>
<feature type="site" description="Increases basicity of active site His" evidence="2">
    <location>
        <position position="147"/>
    </location>
</feature>
<keyword evidence="5" id="KW-1185">Reference proteome</keyword>
<gene>
    <name evidence="4" type="ORF">SAMN05444377_11299</name>
</gene>
<dbReference type="EMBL" id="FQVQ01000012">
    <property type="protein sequence ID" value="SHF57020.1"/>
    <property type="molecule type" value="Genomic_DNA"/>
</dbReference>
<dbReference type="InterPro" id="IPR011004">
    <property type="entry name" value="Trimer_LpxA-like_sf"/>
</dbReference>
<dbReference type="OrthoDB" id="708224at2"/>
<dbReference type="CDD" id="cd03360">
    <property type="entry name" value="LbH_AT_putative"/>
    <property type="match status" value="1"/>
</dbReference>
<evidence type="ECO:0000256" key="2">
    <source>
        <dbReference type="PIRSR" id="PIRSR620019-1"/>
    </source>
</evidence>
<protein>
    <submittedName>
        <fullName evidence="4">Sugar O-acyltransferase, sialic acid O-acetyltransferase NeuD family</fullName>
    </submittedName>
</protein>
<evidence type="ECO:0000313" key="5">
    <source>
        <dbReference type="Proteomes" id="UP000184147"/>
    </source>
</evidence>
<organism evidence="4 5">
    <name type="scientific">Flavobacterium fontis</name>
    <dbReference type="NCBI Taxonomy" id="1124188"/>
    <lineage>
        <taxon>Bacteria</taxon>
        <taxon>Pseudomonadati</taxon>
        <taxon>Bacteroidota</taxon>
        <taxon>Flavobacteriia</taxon>
        <taxon>Flavobacteriales</taxon>
        <taxon>Flavobacteriaceae</taxon>
        <taxon>Flavobacterium</taxon>
    </lineage>
</organism>
<dbReference type="PANTHER" id="PTHR43300:SF7">
    <property type="entry name" value="UDP-N-ACETYLBACILLOSAMINE N-ACETYLTRANSFERASE"/>
    <property type="match status" value="1"/>
</dbReference>
<dbReference type="SUPFAM" id="SSF51161">
    <property type="entry name" value="Trimeric LpxA-like enzymes"/>
    <property type="match status" value="1"/>
</dbReference>
<dbReference type="Proteomes" id="UP000184147">
    <property type="component" value="Unassembled WGS sequence"/>
</dbReference>
<dbReference type="AlphaFoldDB" id="A0A1M5CQJ0"/>
<dbReference type="PANTHER" id="PTHR43300">
    <property type="entry name" value="ACETYLTRANSFERASE"/>
    <property type="match status" value="1"/>
</dbReference>
<evidence type="ECO:0000256" key="3">
    <source>
        <dbReference type="PIRSR" id="PIRSR620019-2"/>
    </source>
</evidence>
<dbReference type="InterPro" id="IPR020019">
    <property type="entry name" value="AcTrfase_PglD-like"/>
</dbReference>
<comment type="similarity">
    <text evidence="1">Belongs to the transferase hexapeptide repeat family.</text>
</comment>
<keyword evidence="4" id="KW-0808">Transferase</keyword>